<keyword evidence="5 6" id="KW-0472">Membrane</keyword>
<organism evidence="7 8">
    <name type="scientific">Palleronia pelagia</name>
    <dbReference type="NCBI Taxonomy" id="387096"/>
    <lineage>
        <taxon>Bacteria</taxon>
        <taxon>Pseudomonadati</taxon>
        <taxon>Pseudomonadota</taxon>
        <taxon>Alphaproteobacteria</taxon>
        <taxon>Rhodobacterales</taxon>
        <taxon>Roseobacteraceae</taxon>
        <taxon>Palleronia</taxon>
    </lineage>
</organism>
<sequence length="208" mass="21922">MLSLTAPHRTRAHGWPAGAKLGALACATILLFALDSPAAMAGAFAATLALYLAGGGTFARAGLRRLWPLWPFVAILLAWHGIEDNLALGTLLALRLVTAVALATLVTMTTPLSDMIALVQWLATPLRRLGLNTRPAALALALVLRFVPSLTMAAGRLRQSWRARSARKGPSWRILGPLAVHALDDAEQVALALRARGGLIEGTTSDGT</sequence>
<proteinExistence type="inferred from homology"/>
<keyword evidence="4 6" id="KW-1133">Transmembrane helix</keyword>
<dbReference type="CDD" id="cd16914">
    <property type="entry name" value="EcfT"/>
    <property type="match status" value="1"/>
</dbReference>
<evidence type="ECO:0000256" key="6">
    <source>
        <dbReference type="SAM" id="Phobius"/>
    </source>
</evidence>
<evidence type="ECO:0000256" key="4">
    <source>
        <dbReference type="ARBA" id="ARBA00022989"/>
    </source>
</evidence>
<dbReference type="RefSeq" id="WP_091845965.1">
    <property type="nucleotide sequence ID" value="NZ_FOCM01000006.1"/>
</dbReference>
<dbReference type="PANTHER" id="PTHR33514">
    <property type="entry name" value="PROTEIN ABCI12, CHLOROPLASTIC"/>
    <property type="match status" value="1"/>
</dbReference>
<dbReference type="PANTHER" id="PTHR33514:SF13">
    <property type="entry name" value="PROTEIN ABCI12, CHLOROPLASTIC"/>
    <property type="match status" value="1"/>
</dbReference>
<feature type="transmembrane region" description="Helical" evidence="6">
    <location>
        <begin position="69"/>
        <end position="88"/>
    </location>
</feature>
<evidence type="ECO:0000256" key="2">
    <source>
        <dbReference type="ARBA" id="ARBA00008564"/>
    </source>
</evidence>
<evidence type="ECO:0000313" key="8">
    <source>
        <dbReference type="Proteomes" id="UP000199372"/>
    </source>
</evidence>
<dbReference type="Pfam" id="PF02361">
    <property type="entry name" value="CbiQ"/>
    <property type="match status" value="1"/>
</dbReference>
<feature type="transmembrane region" description="Helical" evidence="6">
    <location>
        <begin position="100"/>
        <end position="123"/>
    </location>
</feature>
<dbReference type="OrthoDB" id="5868344at2"/>
<dbReference type="GO" id="GO:0005886">
    <property type="term" value="C:plasma membrane"/>
    <property type="evidence" value="ECO:0007669"/>
    <property type="project" value="TreeGrafter"/>
</dbReference>
<accession>A0A1H8J751</accession>
<keyword evidence="8" id="KW-1185">Reference proteome</keyword>
<dbReference type="EMBL" id="FOCM01000006">
    <property type="protein sequence ID" value="SEN76431.1"/>
    <property type="molecule type" value="Genomic_DNA"/>
</dbReference>
<evidence type="ECO:0000256" key="1">
    <source>
        <dbReference type="ARBA" id="ARBA00004141"/>
    </source>
</evidence>
<comment type="subcellular location">
    <subcellularLocation>
        <location evidence="1">Membrane</location>
        <topology evidence="1">Multi-pass membrane protein</topology>
    </subcellularLocation>
</comment>
<keyword evidence="3 6" id="KW-0812">Transmembrane</keyword>
<dbReference type="InterPro" id="IPR003339">
    <property type="entry name" value="ABC/ECF_trnsptr_transmembrane"/>
</dbReference>
<comment type="similarity">
    <text evidence="2">Belongs to the CbiQ family.</text>
</comment>
<protein>
    <submittedName>
        <fullName evidence="7">Biotin transport system permease protein</fullName>
    </submittedName>
</protein>
<name>A0A1H8J751_9RHOB</name>
<evidence type="ECO:0000256" key="5">
    <source>
        <dbReference type="ARBA" id="ARBA00023136"/>
    </source>
</evidence>
<gene>
    <name evidence="7" type="ORF">SAMN04488011_10696</name>
</gene>
<dbReference type="Proteomes" id="UP000199372">
    <property type="component" value="Unassembled WGS sequence"/>
</dbReference>
<evidence type="ECO:0000256" key="3">
    <source>
        <dbReference type="ARBA" id="ARBA00022692"/>
    </source>
</evidence>
<reference evidence="8" key="1">
    <citation type="submission" date="2016-10" db="EMBL/GenBank/DDBJ databases">
        <authorList>
            <person name="Varghese N."/>
            <person name="Submissions S."/>
        </authorList>
    </citation>
    <scope>NUCLEOTIDE SEQUENCE [LARGE SCALE GENOMIC DNA]</scope>
    <source>
        <strain evidence="8">DSM 26893</strain>
    </source>
</reference>
<evidence type="ECO:0000313" key="7">
    <source>
        <dbReference type="EMBL" id="SEN76431.1"/>
    </source>
</evidence>
<dbReference type="AlphaFoldDB" id="A0A1H8J751"/>